<dbReference type="EnsemblMetazoa" id="XM_038213120.1">
    <property type="protein sequence ID" value="XP_038069048.1"/>
    <property type="gene ID" value="LOC119738282"/>
</dbReference>
<dbReference type="Pfam" id="PF00497">
    <property type="entry name" value="SBP_bac_3"/>
    <property type="match status" value="1"/>
</dbReference>
<dbReference type="RefSeq" id="XP_038069048.1">
    <property type="nucleotide sequence ID" value="XM_038213120.1"/>
</dbReference>
<keyword evidence="5" id="KW-1185">Reference proteome</keyword>
<dbReference type="SUPFAM" id="SSF53850">
    <property type="entry name" value="Periplasmic binding protein-like II"/>
    <property type="match status" value="1"/>
</dbReference>
<evidence type="ECO:0000259" key="3">
    <source>
        <dbReference type="Pfam" id="PF00497"/>
    </source>
</evidence>
<dbReference type="PANTHER" id="PTHR35936:SF19">
    <property type="entry name" value="AMINO-ACID-BINDING PROTEIN YXEM-RELATED"/>
    <property type="match status" value="1"/>
</dbReference>
<feature type="transmembrane region" description="Helical" evidence="2">
    <location>
        <begin position="30"/>
        <end position="54"/>
    </location>
</feature>
<dbReference type="GeneID" id="119738282"/>
<proteinExistence type="predicted"/>
<dbReference type="PANTHER" id="PTHR35936">
    <property type="entry name" value="MEMBRANE-BOUND LYTIC MUREIN TRANSGLYCOSYLASE F"/>
    <property type="match status" value="1"/>
</dbReference>
<organism evidence="4 5">
    <name type="scientific">Patiria miniata</name>
    <name type="common">Bat star</name>
    <name type="synonym">Asterina miniata</name>
    <dbReference type="NCBI Taxonomy" id="46514"/>
    <lineage>
        <taxon>Eukaryota</taxon>
        <taxon>Metazoa</taxon>
        <taxon>Echinodermata</taxon>
        <taxon>Eleutherozoa</taxon>
        <taxon>Asterozoa</taxon>
        <taxon>Asteroidea</taxon>
        <taxon>Valvatacea</taxon>
        <taxon>Valvatida</taxon>
        <taxon>Asterinidae</taxon>
        <taxon>Patiria</taxon>
    </lineage>
</organism>
<evidence type="ECO:0000256" key="2">
    <source>
        <dbReference type="SAM" id="Phobius"/>
    </source>
</evidence>
<protein>
    <recommendedName>
        <fullName evidence="3">Solute-binding protein family 3/N-terminal domain-containing protein</fullName>
    </recommendedName>
</protein>
<keyword evidence="2" id="KW-1133">Transmembrane helix</keyword>
<dbReference type="OMA" id="DACTGWS"/>
<dbReference type="InterPro" id="IPR001638">
    <property type="entry name" value="Solute-binding_3/MltF_N"/>
</dbReference>
<name>A0A914AZF1_PATMI</name>
<accession>A0A914AZF1</accession>
<reference evidence="4" key="1">
    <citation type="submission" date="2022-11" db="UniProtKB">
        <authorList>
            <consortium name="EnsemblMetazoa"/>
        </authorList>
    </citation>
    <scope>IDENTIFICATION</scope>
</reference>
<evidence type="ECO:0000313" key="4">
    <source>
        <dbReference type="EnsemblMetazoa" id="XP_038069048.1"/>
    </source>
</evidence>
<dbReference type="OrthoDB" id="5984008at2759"/>
<evidence type="ECO:0000256" key="1">
    <source>
        <dbReference type="ARBA" id="ARBA00022729"/>
    </source>
</evidence>
<keyword evidence="2" id="KW-0812">Transmembrane</keyword>
<dbReference type="Gene3D" id="3.40.190.10">
    <property type="entry name" value="Periplasmic binding protein-like II"/>
    <property type="match status" value="2"/>
</dbReference>
<dbReference type="Proteomes" id="UP000887568">
    <property type="component" value="Unplaced"/>
</dbReference>
<keyword evidence="1" id="KW-0732">Signal</keyword>
<sequence length="340" mass="37248">MTQSDEADLTSQKAGKGVIRDNMSTGREMLCLTVAVLIVAVLAILAVILAAISLGRPNTPVNTTVQIPNGGGAVSGAYLGVAPVPEDQDPNKIWVFAIGHDGTNLEYIDDLTGTVRGFHVDIIEAVCNFGNKNCRLMWDVYENCYTQMPNQRPRVGVGLVSRWYDACTGWFATYERIASVSFSKPFRQPLSAVFFVKRGNPQAFSSTDLTGKKIAFIDGHASNIFCVRRAGITGVDRTAMIVHYSTREEIIAGVNGGEVDAVFANDQIFNLRTDLDVAAGNPITTCMQAGAGMMVRKDSRLPNWWDPAFDQLKQTSQYRQICDEITTNHDQSDHEVECVN</sequence>
<feature type="domain" description="Solute-binding protein family 3/N-terminal" evidence="3">
    <location>
        <begin position="104"/>
        <end position="323"/>
    </location>
</feature>
<dbReference type="AlphaFoldDB" id="A0A914AZF1"/>
<evidence type="ECO:0000313" key="5">
    <source>
        <dbReference type="Proteomes" id="UP000887568"/>
    </source>
</evidence>
<keyword evidence="2" id="KW-0472">Membrane</keyword>